<protein>
    <recommendedName>
        <fullName evidence="1">Nucleoside phosphorylase domain-containing protein</fullName>
    </recommendedName>
</protein>
<feature type="domain" description="Nucleoside phosphorylase" evidence="1">
    <location>
        <begin position="13"/>
        <end position="287"/>
    </location>
</feature>
<proteinExistence type="predicted"/>
<dbReference type="Gene3D" id="3.40.50.1580">
    <property type="entry name" value="Nucleoside phosphorylase domain"/>
    <property type="match status" value="1"/>
</dbReference>
<evidence type="ECO:0000313" key="2">
    <source>
        <dbReference type="EMBL" id="OJJ07827.1"/>
    </source>
</evidence>
<dbReference type="InterPro" id="IPR053137">
    <property type="entry name" value="NLR-like"/>
</dbReference>
<dbReference type="AlphaFoldDB" id="A0A1L9Q212"/>
<dbReference type="VEuPathDB" id="FungiDB:ASPVEDRAFT_89061"/>
<evidence type="ECO:0000313" key="3">
    <source>
        <dbReference type="Proteomes" id="UP000184073"/>
    </source>
</evidence>
<name>A0A1L9Q212_ASPVE</name>
<sequence>MTLREAFTVNDYTVAIICALDKELRAVRYLLDSVHPQLAVSRRDTNDYTLGTIGAHNIVATCLPAAEYGTNAAASVATQLYISFPAVEFALLVGIAGGVPSKEDIRLGDVVVGLPNEARPGVIQYDLGKEMANGCFIHTGTLQRPPRVLLSAINGLRSDPDFADNPLEAYLATVAQRDHSYRFPGREKDVLFGPDRENGGPQQVQRRVRNHESPYIHYGLIASGNRVVKNALFRDRLAKAHNILCFEMEAAGILNVMPCLVIRGICDYSDCHKHKLWQEYAAAAAAAYAKCLLCRVRAYQMPCTNVTAVPYEPYQSPISTPAITADTSGMLTDKHLEINVVSCDMHCPTAATQALRTRRTAEDIFHKAQSYAGRSQLWAPIPADVTPLMAAFKEWAEHRGPDTLVVEPEGWRAAGRAESFAFEATRFLRHHAQPTVWAFWPEYEEPLTTQDIVHCLAEQTQRMSVREDLAILVAENPPQYNLLRITERMDRCFLVVQVKDRSLATSLLETLNVAFRQRNRIVKLLLISYWPDVSAICRGLPRAKVQRLSPPLPAHKMKRPTRRWWEIIQPRL</sequence>
<dbReference type="SUPFAM" id="SSF53167">
    <property type="entry name" value="Purine and uridine phosphorylases"/>
    <property type="match status" value="1"/>
</dbReference>
<dbReference type="Pfam" id="PF01048">
    <property type="entry name" value="PNP_UDP_1"/>
    <property type="match status" value="1"/>
</dbReference>
<organism evidence="2 3">
    <name type="scientific">Aspergillus versicolor CBS 583.65</name>
    <dbReference type="NCBI Taxonomy" id="1036611"/>
    <lineage>
        <taxon>Eukaryota</taxon>
        <taxon>Fungi</taxon>
        <taxon>Dikarya</taxon>
        <taxon>Ascomycota</taxon>
        <taxon>Pezizomycotina</taxon>
        <taxon>Eurotiomycetes</taxon>
        <taxon>Eurotiomycetidae</taxon>
        <taxon>Eurotiales</taxon>
        <taxon>Aspergillaceae</taxon>
        <taxon>Aspergillus</taxon>
        <taxon>Aspergillus subgen. Nidulantes</taxon>
    </lineage>
</organism>
<dbReference type="STRING" id="1036611.A0A1L9Q212"/>
<dbReference type="Proteomes" id="UP000184073">
    <property type="component" value="Unassembled WGS sequence"/>
</dbReference>
<evidence type="ECO:0000259" key="1">
    <source>
        <dbReference type="Pfam" id="PF01048"/>
    </source>
</evidence>
<dbReference type="OrthoDB" id="1577640at2759"/>
<dbReference type="GO" id="GO:0009116">
    <property type="term" value="P:nucleoside metabolic process"/>
    <property type="evidence" value="ECO:0007669"/>
    <property type="project" value="InterPro"/>
</dbReference>
<dbReference type="InterPro" id="IPR000845">
    <property type="entry name" value="Nucleoside_phosphorylase_d"/>
</dbReference>
<dbReference type="RefSeq" id="XP_040673589.1">
    <property type="nucleotide sequence ID" value="XM_040818496.1"/>
</dbReference>
<dbReference type="InterPro" id="IPR035994">
    <property type="entry name" value="Nucleoside_phosphorylase_sf"/>
</dbReference>
<dbReference type="GO" id="GO:0003824">
    <property type="term" value="F:catalytic activity"/>
    <property type="evidence" value="ECO:0007669"/>
    <property type="project" value="InterPro"/>
</dbReference>
<dbReference type="PANTHER" id="PTHR46082">
    <property type="entry name" value="ATP/GTP-BINDING PROTEIN-RELATED"/>
    <property type="match status" value="1"/>
</dbReference>
<keyword evidence="3" id="KW-1185">Reference proteome</keyword>
<accession>A0A1L9Q212</accession>
<reference evidence="3" key="1">
    <citation type="journal article" date="2017" name="Genome Biol.">
        <title>Comparative genomics reveals high biological diversity and specific adaptations in the industrially and medically important fungal genus Aspergillus.</title>
        <authorList>
            <person name="de Vries R.P."/>
            <person name="Riley R."/>
            <person name="Wiebenga A."/>
            <person name="Aguilar-Osorio G."/>
            <person name="Amillis S."/>
            <person name="Uchima C.A."/>
            <person name="Anderluh G."/>
            <person name="Asadollahi M."/>
            <person name="Askin M."/>
            <person name="Barry K."/>
            <person name="Battaglia E."/>
            <person name="Bayram O."/>
            <person name="Benocci T."/>
            <person name="Braus-Stromeyer S.A."/>
            <person name="Caldana C."/>
            <person name="Canovas D."/>
            <person name="Cerqueira G.C."/>
            <person name="Chen F."/>
            <person name="Chen W."/>
            <person name="Choi C."/>
            <person name="Clum A."/>
            <person name="Dos Santos R.A."/>
            <person name="Damasio A.R."/>
            <person name="Diallinas G."/>
            <person name="Emri T."/>
            <person name="Fekete E."/>
            <person name="Flipphi M."/>
            <person name="Freyberg S."/>
            <person name="Gallo A."/>
            <person name="Gournas C."/>
            <person name="Habgood R."/>
            <person name="Hainaut M."/>
            <person name="Harispe M.L."/>
            <person name="Henrissat B."/>
            <person name="Hilden K.S."/>
            <person name="Hope R."/>
            <person name="Hossain A."/>
            <person name="Karabika E."/>
            <person name="Karaffa L."/>
            <person name="Karanyi Z."/>
            <person name="Krasevec N."/>
            <person name="Kuo A."/>
            <person name="Kusch H."/>
            <person name="LaButti K."/>
            <person name="Lagendijk E.L."/>
            <person name="Lapidus A."/>
            <person name="Levasseur A."/>
            <person name="Lindquist E."/>
            <person name="Lipzen A."/>
            <person name="Logrieco A.F."/>
            <person name="MacCabe A."/>
            <person name="Maekelae M.R."/>
            <person name="Malavazi I."/>
            <person name="Melin P."/>
            <person name="Meyer V."/>
            <person name="Mielnichuk N."/>
            <person name="Miskei M."/>
            <person name="Molnar A.P."/>
            <person name="Mule G."/>
            <person name="Ngan C.Y."/>
            <person name="Orejas M."/>
            <person name="Orosz E."/>
            <person name="Ouedraogo J.P."/>
            <person name="Overkamp K.M."/>
            <person name="Park H.-S."/>
            <person name="Perrone G."/>
            <person name="Piumi F."/>
            <person name="Punt P.J."/>
            <person name="Ram A.F."/>
            <person name="Ramon A."/>
            <person name="Rauscher S."/>
            <person name="Record E."/>
            <person name="Riano-Pachon D.M."/>
            <person name="Robert V."/>
            <person name="Roehrig J."/>
            <person name="Ruller R."/>
            <person name="Salamov A."/>
            <person name="Salih N.S."/>
            <person name="Samson R.A."/>
            <person name="Sandor E."/>
            <person name="Sanguinetti M."/>
            <person name="Schuetze T."/>
            <person name="Sepcic K."/>
            <person name="Shelest E."/>
            <person name="Sherlock G."/>
            <person name="Sophianopoulou V."/>
            <person name="Squina F.M."/>
            <person name="Sun H."/>
            <person name="Susca A."/>
            <person name="Todd R.B."/>
            <person name="Tsang A."/>
            <person name="Unkles S.E."/>
            <person name="van de Wiele N."/>
            <person name="van Rossen-Uffink D."/>
            <person name="Oliveira J.V."/>
            <person name="Vesth T.C."/>
            <person name="Visser J."/>
            <person name="Yu J.-H."/>
            <person name="Zhou M."/>
            <person name="Andersen M.R."/>
            <person name="Archer D.B."/>
            <person name="Baker S.E."/>
            <person name="Benoit I."/>
            <person name="Brakhage A.A."/>
            <person name="Braus G.H."/>
            <person name="Fischer R."/>
            <person name="Frisvad J.C."/>
            <person name="Goldman G.H."/>
            <person name="Houbraken J."/>
            <person name="Oakley B."/>
            <person name="Pocsi I."/>
            <person name="Scazzocchio C."/>
            <person name="Seiboth B."/>
            <person name="vanKuyk P.A."/>
            <person name="Wortman J."/>
            <person name="Dyer P.S."/>
            <person name="Grigoriev I.V."/>
        </authorList>
    </citation>
    <scope>NUCLEOTIDE SEQUENCE [LARGE SCALE GENOMIC DNA]</scope>
    <source>
        <strain evidence="3">CBS 583.65</strain>
    </source>
</reference>
<dbReference type="EMBL" id="KV878138">
    <property type="protein sequence ID" value="OJJ07827.1"/>
    <property type="molecule type" value="Genomic_DNA"/>
</dbReference>
<gene>
    <name evidence="2" type="ORF">ASPVEDRAFT_89061</name>
</gene>
<dbReference type="GeneID" id="63734007"/>
<dbReference type="PANTHER" id="PTHR46082:SF11">
    <property type="entry name" value="AAA+ ATPASE DOMAIN-CONTAINING PROTEIN-RELATED"/>
    <property type="match status" value="1"/>
</dbReference>